<dbReference type="GO" id="GO:0009089">
    <property type="term" value="P:lysine biosynthetic process via diaminopimelate"/>
    <property type="evidence" value="ECO:0007669"/>
    <property type="project" value="TreeGrafter"/>
</dbReference>
<accession>A0A1G9FA83</accession>
<dbReference type="InterPro" id="IPR022644">
    <property type="entry name" value="De-COase2_N"/>
</dbReference>
<dbReference type="EMBL" id="FNGF01000002">
    <property type="protein sequence ID" value="SDK85296.1"/>
    <property type="molecule type" value="Genomic_DNA"/>
</dbReference>
<dbReference type="SUPFAM" id="SSF51419">
    <property type="entry name" value="PLP-binding barrel"/>
    <property type="match status" value="1"/>
</dbReference>
<dbReference type="PANTHER" id="PTHR43727:SF2">
    <property type="entry name" value="GROUP IV DECARBOXYLASE"/>
    <property type="match status" value="1"/>
</dbReference>
<evidence type="ECO:0000256" key="3">
    <source>
        <dbReference type="PIRSR" id="PIRSR600183-50"/>
    </source>
</evidence>
<dbReference type="AlphaFoldDB" id="A0A1G9FA83"/>
<feature type="active site" description="Proton donor" evidence="3">
    <location>
        <position position="324"/>
    </location>
</feature>
<dbReference type="Proteomes" id="UP000198662">
    <property type="component" value="Unassembled WGS sequence"/>
</dbReference>
<dbReference type="Pfam" id="PF02784">
    <property type="entry name" value="Orn_Arg_deC_N"/>
    <property type="match status" value="1"/>
</dbReference>
<evidence type="ECO:0000313" key="6">
    <source>
        <dbReference type="Proteomes" id="UP000198662"/>
    </source>
</evidence>
<dbReference type="GO" id="GO:0008836">
    <property type="term" value="F:diaminopimelate decarboxylase activity"/>
    <property type="evidence" value="ECO:0007669"/>
    <property type="project" value="TreeGrafter"/>
</dbReference>
<organism evidence="5 6">
    <name type="scientific">Glycomyces sambucus</name>
    <dbReference type="NCBI Taxonomy" id="380244"/>
    <lineage>
        <taxon>Bacteria</taxon>
        <taxon>Bacillati</taxon>
        <taxon>Actinomycetota</taxon>
        <taxon>Actinomycetes</taxon>
        <taxon>Glycomycetales</taxon>
        <taxon>Glycomycetaceae</taxon>
        <taxon>Glycomyces</taxon>
    </lineage>
</organism>
<dbReference type="Gene3D" id="3.20.20.10">
    <property type="entry name" value="Alanine racemase"/>
    <property type="match status" value="1"/>
</dbReference>
<evidence type="ECO:0000256" key="2">
    <source>
        <dbReference type="ARBA" id="ARBA00022898"/>
    </source>
</evidence>
<evidence type="ECO:0000313" key="5">
    <source>
        <dbReference type="EMBL" id="SDK85296.1"/>
    </source>
</evidence>
<comment type="cofactor">
    <cofactor evidence="1 3">
        <name>pyridoxal 5'-phosphate</name>
        <dbReference type="ChEBI" id="CHEBI:597326"/>
    </cofactor>
</comment>
<evidence type="ECO:0000259" key="4">
    <source>
        <dbReference type="Pfam" id="PF02784"/>
    </source>
</evidence>
<dbReference type="STRING" id="380244.SAMN05216298_1669"/>
<feature type="domain" description="Orn/DAP/Arg decarboxylase 2 N-terminal" evidence="4">
    <location>
        <begin position="29"/>
        <end position="258"/>
    </location>
</feature>
<dbReference type="PRINTS" id="PR01179">
    <property type="entry name" value="ODADCRBXLASE"/>
</dbReference>
<dbReference type="InterPro" id="IPR000183">
    <property type="entry name" value="Orn/DAP/Arg_de-COase"/>
</dbReference>
<name>A0A1G9FA83_9ACTN</name>
<dbReference type="InterPro" id="IPR009006">
    <property type="entry name" value="Ala_racemase/Decarboxylase_C"/>
</dbReference>
<feature type="modified residue" description="N6-(pyridoxal phosphate)lysine" evidence="3">
    <location>
        <position position="48"/>
    </location>
</feature>
<evidence type="ECO:0000256" key="1">
    <source>
        <dbReference type="ARBA" id="ARBA00001933"/>
    </source>
</evidence>
<dbReference type="PANTHER" id="PTHR43727">
    <property type="entry name" value="DIAMINOPIMELATE DECARBOXYLASE"/>
    <property type="match status" value="1"/>
</dbReference>
<dbReference type="InterPro" id="IPR029066">
    <property type="entry name" value="PLP-binding_barrel"/>
</dbReference>
<dbReference type="RefSeq" id="WP_176953240.1">
    <property type="nucleotide sequence ID" value="NZ_FNGF01000002.1"/>
</dbReference>
<sequence>MIPAKVTAAVAALDGPASAWLYDPGVFGERLASVRAAMPAWTVLYAMKACANPAIVAAAARDADGIECASGGELAAARAAGARRLAFSGPAKTPADLAAAAACDTPLCVHVESVRELAPLAAGGFAGPVAVRVNRGRALPGSHQMTGAPTPFGMDEPAALAAVDRALELGLDVAGFHLHAVSNCLDAPAYAAHVADALAWARRAAAGRFALRYVNVGGGLGADPRGDVIDLGALAGALAGVSAPGVELVIEPGRYLAAPAGWYAAEVVDVKTVAGQAFAVVRGGTHHFRLPAAWGYSHPFEVVPGPRTGPVLSDAEVRVCGELCTPRDVLNAGQHVAAIGAGDRLVFANAGAYGWEISHDRFLGHPGPDLVVID</sequence>
<proteinExistence type="predicted"/>
<protein>
    <submittedName>
        <fullName evidence="5">Diaminopimelate decarboxylase</fullName>
    </submittedName>
</protein>
<reference evidence="6" key="1">
    <citation type="submission" date="2016-10" db="EMBL/GenBank/DDBJ databases">
        <authorList>
            <person name="Varghese N."/>
            <person name="Submissions S."/>
        </authorList>
    </citation>
    <scope>NUCLEOTIDE SEQUENCE [LARGE SCALE GENOMIC DNA]</scope>
    <source>
        <strain evidence="6">CGMCC 4.3147</strain>
    </source>
</reference>
<dbReference type="Gene3D" id="2.40.37.10">
    <property type="entry name" value="Lyase, Ornithine Decarboxylase, Chain A, domain 1"/>
    <property type="match status" value="1"/>
</dbReference>
<keyword evidence="6" id="KW-1185">Reference proteome</keyword>
<keyword evidence="2 3" id="KW-0663">Pyridoxal phosphate</keyword>
<dbReference type="SUPFAM" id="SSF50621">
    <property type="entry name" value="Alanine racemase C-terminal domain-like"/>
    <property type="match status" value="1"/>
</dbReference>
<gene>
    <name evidence="5" type="ORF">SAMN05216298_1669</name>
</gene>